<dbReference type="EMBL" id="JACJSI010000276">
    <property type="protein sequence ID" value="MBD2535443.1"/>
    <property type="molecule type" value="Genomic_DNA"/>
</dbReference>
<dbReference type="InterPro" id="IPR012334">
    <property type="entry name" value="Pectin_lyas_fold"/>
</dbReference>
<name>A0ABR8E204_9NOSO</name>
<organism evidence="1 2">
    <name type="scientific">Nostoc flagelliforme FACHB-838</name>
    <dbReference type="NCBI Taxonomy" id="2692904"/>
    <lineage>
        <taxon>Bacteria</taxon>
        <taxon>Bacillati</taxon>
        <taxon>Cyanobacteriota</taxon>
        <taxon>Cyanophyceae</taxon>
        <taxon>Nostocales</taxon>
        <taxon>Nostocaceae</taxon>
        <taxon>Nostoc</taxon>
    </lineage>
</organism>
<comment type="caution">
    <text evidence="1">The sequence shown here is derived from an EMBL/GenBank/DDBJ whole genome shotgun (WGS) entry which is preliminary data.</text>
</comment>
<dbReference type="Proteomes" id="UP000623440">
    <property type="component" value="Unassembled WGS sequence"/>
</dbReference>
<reference evidence="1 2" key="1">
    <citation type="journal article" date="2020" name="ISME J.">
        <title>Comparative genomics reveals insights into cyanobacterial evolution and habitat adaptation.</title>
        <authorList>
            <person name="Chen M.Y."/>
            <person name="Teng W.K."/>
            <person name="Zhao L."/>
            <person name="Hu C.X."/>
            <person name="Zhou Y.K."/>
            <person name="Han B.P."/>
            <person name="Song L.R."/>
            <person name="Shu W.S."/>
        </authorList>
    </citation>
    <scope>NUCLEOTIDE SEQUENCE [LARGE SCALE GENOMIC DNA]</scope>
    <source>
        <strain evidence="1 2">FACHB-838</strain>
    </source>
</reference>
<dbReference type="Gene3D" id="2.160.20.10">
    <property type="entry name" value="Single-stranded right-handed beta-helix, Pectin lyase-like"/>
    <property type="match status" value="1"/>
</dbReference>
<gene>
    <name evidence="1" type="ORF">H6G97_41030</name>
</gene>
<accession>A0ABR8E204</accession>
<sequence>MRNSSINTNAFNAGNSGNINVGTDALVLQNSNITANAFEGQGGNIKINTQGLFVSSNSKVTATSEKGVDGTVQINTPQLDLVNSGIKSSSFQDNLVFNACSPNSLGLPNNLSISGRGGIPVNLDDLFTTTLGLTDPSSSIPSQQLPQFAQTNNTENIVVAQGWRNNGDGTVSFVITPGPTDQMGAYTSLLRSSCIKRVPDVKG</sequence>
<dbReference type="RefSeq" id="WP_190946272.1">
    <property type="nucleotide sequence ID" value="NZ_JACJSI010000276.1"/>
</dbReference>
<protein>
    <recommendedName>
        <fullName evidence="3">Filamentous hemagglutinin family outer membrane protein</fullName>
    </recommendedName>
</protein>
<evidence type="ECO:0000313" key="1">
    <source>
        <dbReference type="EMBL" id="MBD2535443.1"/>
    </source>
</evidence>
<keyword evidence="2" id="KW-1185">Reference proteome</keyword>
<evidence type="ECO:0000313" key="2">
    <source>
        <dbReference type="Proteomes" id="UP000623440"/>
    </source>
</evidence>
<evidence type="ECO:0008006" key="3">
    <source>
        <dbReference type="Google" id="ProtNLM"/>
    </source>
</evidence>
<proteinExistence type="predicted"/>